<feature type="compositionally biased region" description="Low complexity" evidence="6">
    <location>
        <begin position="782"/>
        <end position="791"/>
    </location>
</feature>
<evidence type="ECO:0000313" key="8">
    <source>
        <dbReference type="EMBL" id="KAF7935026.1"/>
    </source>
</evidence>
<evidence type="ECO:0000256" key="6">
    <source>
        <dbReference type="SAM" id="MobiDB-lite"/>
    </source>
</evidence>
<feature type="compositionally biased region" description="Gly residues" evidence="6">
    <location>
        <begin position="869"/>
        <end position="881"/>
    </location>
</feature>
<dbReference type="InterPro" id="IPR000253">
    <property type="entry name" value="FHA_dom"/>
</dbReference>
<dbReference type="PANTHER" id="PTHR12162">
    <property type="entry name" value="NIBRIN-RELATED"/>
    <property type="match status" value="1"/>
</dbReference>
<comment type="caution">
    <text evidence="8">The sequence shown here is derived from an EMBL/GenBank/DDBJ whole genome shotgun (WGS) entry which is preliminary data.</text>
</comment>
<dbReference type="Gene3D" id="2.60.200.20">
    <property type="match status" value="1"/>
</dbReference>
<keyword evidence="3" id="KW-0234">DNA repair</keyword>
<name>A0ABQ7IVI4_9HELO</name>
<feature type="compositionally biased region" description="Low complexity" evidence="6">
    <location>
        <begin position="803"/>
        <end position="831"/>
    </location>
</feature>
<feature type="compositionally biased region" description="Polar residues" evidence="6">
    <location>
        <begin position="404"/>
        <end position="419"/>
    </location>
</feature>
<evidence type="ECO:0000259" key="7">
    <source>
        <dbReference type="PROSITE" id="PS50006"/>
    </source>
</evidence>
<dbReference type="PANTHER" id="PTHR12162:SF0">
    <property type="entry name" value="NIBRIN"/>
    <property type="match status" value="1"/>
</dbReference>
<feature type="region of interest" description="Disordered" evidence="6">
    <location>
        <begin position="671"/>
        <end position="902"/>
    </location>
</feature>
<keyword evidence="9" id="KW-1185">Reference proteome</keyword>
<organism evidence="8 9">
    <name type="scientific">Botrytis deweyae</name>
    <dbReference type="NCBI Taxonomy" id="2478750"/>
    <lineage>
        <taxon>Eukaryota</taxon>
        <taxon>Fungi</taxon>
        <taxon>Dikarya</taxon>
        <taxon>Ascomycota</taxon>
        <taxon>Pezizomycotina</taxon>
        <taxon>Leotiomycetes</taxon>
        <taxon>Helotiales</taxon>
        <taxon>Sclerotiniaceae</taxon>
        <taxon>Botrytis</taxon>
    </lineage>
</organism>
<sequence>MWTIENDGDFFDGKTRWLVPGKKYLFGRTVSEDGHFAIADKSVSRQHLTIEVGVPGPDDCRNPKSRSKVILNDQKTKAGTTVNGEQIKGIEDYELRSESNEIIIGRSKHIFRITWCPVALSFSFSPKELKANPLEALYATFGPLDVKVLTEYERDVTSHVVVKKRNTAKGLRALINGKYIVDNDPFIKAIVDATSPEPDGTCSLEKDFKNNFPDAVQYLPERGTEPTDEPATSYAPDLSRQTMFDGYTFVFYDKAQFETLLAPITDGRGKALYREVTPTQTPVNDFVRYVKNVAGEKGVGEFEDGSEGKGVVVVGFYPTRGEGVEWFQDFASQVALALDQRLILQSEFLDAVLKTDARLLRRSLEIEMSGVVAPASTPATFPNTGRPIEAPAESHPISPPKTNPVATSESNSAGASSTAPAPKGPISQETQFRRGRSRRAVTSRFSGFDDDDDDDPPPAPVSLAPIPEAMVVEQDLPEESQGLFVSQDPNRDVDNYRAMSQSVEPEESSQPTRRSTRKRSAPPIAEEKSFMDSFAPTTASFKRQRRERGEPTPPPPVIKKEVVAPESAKKKEKKEVDIEALVAQQRERAEAAAQAEEKSLKQAVSTIDIEEMRKLTIVEDMEVKRSKPAPKTTRHMDEGERWDDKWNGRKNFKKFRRRGAEDGPVRAHARVIVPLEEFKKRGNGNGDEYWGLEGNDNDTQPRRNKGKGKGKETQTQTQAEIATPETQTPISSKAKAKPKSKPQPREINSENEDEELPENPMDARALSAEVEIIPESEDENQDQNGNQNNNGNEDDPGIFRSLTPASTGRSSRASTTQRESLRSSGLSLSGTGREREGSIGLGVGASGNKRAAASSLGKGTSVKRVRMGVGAGSGSGSGNASGSGRRRVVVEEEEDEDRFVFR</sequence>
<evidence type="ECO:0000256" key="4">
    <source>
        <dbReference type="ARBA" id="ARBA00023242"/>
    </source>
</evidence>
<feature type="domain" description="FHA" evidence="7">
    <location>
        <begin position="24"/>
        <end position="87"/>
    </location>
</feature>
<keyword evidence="2" id="KW-0227">DNA damage</keyword>
<feature type="compositionally biased region" description="Acidic residues" evidence="6">
    <location>
        <begin position="891"/>
        <end position="902"/>
    </location>
</feature>
<accession>A0ABQ7IVI4</accession>
<dbReference type="SMART" id="SM00240">
    <property type="entry name" value="FHA"/>
    <property type="match status" value="1"/>
</dbReference>
<dbReference type="Pfam" id="PF00498">
    <property type="entry name" value="FHA"/>
    <property type="match status" value="1"/>
</dbReference>
<dbReference type="SUPFAM" id="SSF49879">
    <property type="entry name" value="SMAD/FHA domain"/>
    <property type="match status" value="1"/>
</dbReference>
<dbReference type="Proteomes" id="UP000783213">
    <property type="component" value="Unassembled WGS sequence"/>
</dbReference>
<comment type="subcellular location">
    <subcellularLocation>
        <location evidence="1">Nucleus</location>
    </subcellularLocation>
</comment>
<dbReference type="EMBL" id="RCSX01000005">
    <property type="protein sequence ID" value="KAF7935026.1"/>
    <property type="molecule type" value="Genomic_DNA"/>
</dbReference>
<feature type="compositionally biased region" description="Low complexity" evidence="6">
    <location>
        <begin position="713"/>
        <end position="733"/>
    </location>
</feature>
<dbReference type="RefSeq" id="XP_038813220.1">
    <property type="nucleotide sequence ID" value="XM_038950691.1"/>
</dbReference>
<evidence type="ECO:0000256" key="5">
    <source>
        <dbReference type="ARBA" id="ARBA00044757"/>
    </source>
</evidence>
<comment type="similarity">
    <text evidence="5">Belongs to the Nibrin family.</text>
</comment>
<dbReference type="InterPro" id="IPR032429">
    <property type="entry name" value="Nibrin_BRCT2"/>
</dbReference>
<feature type="region of interest" description="Disordered" evidence="6">
    <location>
        <begin position="476"/>
        <end position="575"/>
    </location>
</feature>
<proteinExistence type="inferred from homology"/>
<protein>
    <recommendedName>
        <fullName evidence="7">FHA domain-containing protein</fullName>
    </recommendedName>
</protein>
<evidence type="ECO:0000256" key="2">
    <source>
        <dbReference type="ARBA" id="ARBA00022763"/>
    </source>
</evidence>
<evidence type="ECO:0000256" key="3">
    <source>
        <dbReference type="ARBA" id="ARBA00023204"/>
    </source>
</evidence>
<dbReference type="InterPro" id="IPR040227">
    <property type="entry name" value="Nibrin-rel"/>
</dbReference>
<feature type="compositionally biased region" description="Basic and acidic residues" evidence="6">
    <location>
        <begin position="634"/>
        <end position="646"/>
    </location>
</feature>
<feature type="region of interest" description="Disordered" evidence="6">
    <location>
        <begin position="374"/>
        <end position="463"/>
    </location>
</feature>
<keyword evidence="4" id="KW-0539">Nucleus</keyword>
<feature type="compositionally biased region" description="Basic and acidic residues" evidence="6">
    <location>
        <begin position="558"/>
        <end position="575"/>
    </location>
</feature>
<dbReference type="CDD" id="cd22667">
    <property type="entry name" value="FHA_NBN"/>
    <property type="match status" value="1"/>
</dbReference>
<feature type="compositionally biased region" description="Low complexity" evidence="6">
    <location>
        <begin position="500"/>
        <end position="511"/>
    </location>
</feature>
<feature type="region of interest" description="Disordered" evidence="6">
    <location>
        <begin position="621"/>
        <end position="646"/>
    </location>
</feature>
<gene>
    <name evidence="8" type="ORF">EAE98_003071</name>
</gene>
<dbReference type="GeneID" id="62229845"/>
<evidence type="ECO:0000313" key="9">
    <source>
        <dbReference type="Proteomes" id="UP000783213"/>
    </source>
</evidence>
<evidence type="ECO:0000256" key="1">
    <source>
        <dbReference type="ARBA" id="ARBA00004123"/>
    </source>
</evidence>
<dbReference type="PROSITE" id="PS50006">
    <property type="entry name" value="FHA_DOMAIN"/>
    <property type="match status" value="1"/>
</dbReference>
<dbReference type="Pfam" id="PF16508">
    <property type="entry name" value="NIBRIN_BRCT_II"/>
    <property type="match status" value="1"/>
</dbReference>
<reference evidence="8 9" key="1">
    <citation type="journal article" date="2020" name="Genome Biol. Evol.">
        <title>Comparative genomics of Sclerotiniaceae.</title>
        <authorList>
            <person name="Valero Jimenez C.A."/>
            <person name="Steentjes M."/>
            <person name="Scholten O.E."/>
            <person name="Van Kan J.A.L."/>
        </authorList>
    </citation>
    <scope>NUCLEOTIDE SEQUENCE [LARGE SCALE GENOMIC DNA]</scope>
    <source>
        <strain evidence="8 9">B1</strain>
    </source>
</reference>
<feature type="compositionally biased region" description="Acidic residues" evidence="6">
    <location>
        <begin position="772"/>
        <end position="781"/>
    </location>
</feature>
<dbReference type="InterPro" id="IPR008984">
    <property type="entry name" value="SMAD_FHA_dom_sf"/>
</dbReference>